<evidence type="ECO:0000313" key="2">
    <source>
        <dbReference type="Proteomes" id="UP000053647"/>
    </source>
</evidence>
<evidence type="ECO:0000313" key="1">
    <source>
        <dbReference type="EMBL" id="KIJ09720.1"/>
    </source>
</evidence>
<accession>A0A0C9T211</accession>
<dbReference type="Proteomes" id="UP000053647">
    <property type="component" value="Unassembled WGS sequence"/>
</dbReference>
<dbReference type="HOGENOM" id="CLU_053563_0_0_1"/>
<protein>
    <submittedName>
        <fullName evidence="1">Uncharacterized protein</fullName>
    </submittedName>
</protein>
<keyword evidence="2" id="KW-1185">Reference proteome</keyword>
<dbReference type="AlphaFoldDB" id="A0A0C9T211"/>
<gene>
    <name evidence="1" type="ORF">PAXINDRAFT_17196</name>
</gene>
<organism evidence="1 2">
    <name type="scientific">Paxillus involutus ATCC 200175</name>
    <dbReference type="NCBI Taxonomy" id="664439"/>
    <lineage>
        <taxon>Eukaryota</taxon>
        <taxon>Fungi</taxon>
        <taxon>Dikarya</taxon>
        <taxon>Basidiomycota</taxon>
        <taxon>Agaricomycotina</taxon>
        <taxon>Agaricomycetes</taxon>
        <taxon>Agaricomycetidae</taxon>
        <taxon>Boletales</taxon>
        <taxon>Paxilineae</taxon>
        <taxon>Paxillaceae</taxon>
        <taxon>Paxillus</taxon>
    </lineage>
</organism>
<reference evidence="1 2" key="1">
    <citation type="submission" date="2014-06" db="EMBL/GenBank/DDBJ databases">
        <authorList>
            <consortium name="DOE Joint Genome Institute"/>
            <person name="Kuo A."/>
            <person name="Kohler A."/>
            <person name="Nagy L.G."/>
            <person name="Floudas D."/>
            <person name="Copeland A."/>
            <person name="Barry K.W."/>
            <person name="Cichocki N."/>
            <person name="Veneault-Fourrey C."/>
            <person name="LaButti K."/>
            <person name="Lindquist E.A."/>
            <person name="Lipzen A."/>
            <person name="Lundell T."/>
            <person name="Morin E."/>
            <person name="Murat C."/>
            <person name="Sun H."/>
            <person name="Tunlid A."/>
            <person name="Henrissat B."/>
            <person name="Grigoriev I.V."/>
            <person name="Hibbett D.S."/>
            <person name="Martin F."/>
            <person name="Nordberg H.P."/>
            <person name="Cantor M.N."/>
            <person name="Hua S.X."/>
        </authorList>
    </citation>
    <scope>NUCLEOTIDE SEQUENCE [LARGE SCALE GENOMIC DNA]</scope>
    <source>
        <strain evidence="1 2">ATCC 200175</strain>
    </source>
</reference>
<reference evidence="2" key="2">
    <citation type="submission" date="2015-01" db="EMBL/GenBank/DDBJ databases">
        <title>Evolutionary Origins and Diversification of the Mycorrhizal Mutualists.</title>
        <authorList>
            <consortium name="DOE Joint Genome Institute"/>
            <consortium name="Mycorrhizal Genomics Consortium"/>
            <person name="Kohler A."/>
            <person name="Kuo A."/>
            <person name="Nagy L.G."/>
            <person name="Floudas D."/>
            <person name="Copeland A."/>
            <person name="Barry K.W."/>
            <person name="Cichocki N."/>
            <person name="Veneault-Fourrey C."/>
            <person name="LaButti K."/>
            <person name="Lindquist E.A."/>
            <person name="Lipzen A."/>
            <person name="Lundell T."/>
            <person name="Morin E."/>
            <person name="Murat C."/>
            <person name="Riley R."/>
            <person name="Ohm R."/>
            <person name="Sun H."/>
            <person name="Tunlid A."/>
            <person name="Henrissat B."/>
            <person name="Grigoriev I.V."/>
            <person name="Hibbett D.S."/>
            <person name="Martin F."/>
        </authorList>
    </citation>
    <scope>NUCLEOTIDE SEQUENCE [LARGE SCALE GENOMIC DNA]</scope>
    <source>
        <strain evidence="2">ATCC 200175</strain>
    </source>
</reference>
<sequence length="290" mass="32908">MKVIPSRLKGDLPTSAPHEAVNAFNRDGISPPSLPNILLDWSCSPLPSSCWNSEALALLSLDFYEKLKGGSYRNVTFCEKDMNLAALRKLCEQKLTRMHQAHRKQATISSCLHDKQVEMTATLTAKDAKRRREDRMTARRHGTLARRIKIAAQNRPRDPEKWDVIQKITQRLDVEGMSGDETDYVLGTKKVVRRIELPWISPAISDLFKSVESYQSAFREENMLEKVGNTSLERRWEAGRKVRKAAAIPGLPRNWYNDEWFQGLSPGARSMLSVSKDVQVPSLELYGGAR</sequence>
<proteinExistence type="predicted"/>
<dbReference type="OrthoDB" id="2690488at2759"/>
<dbReference type="EMBL" id="KN819439">
    <property type="protein sequence ID" value="KIJ09720.1"/>
    <property type="molecule type" value="Genomic_DNA"/>
</dbReference>
<name>A0A0C9T211_PAXIN</name>